<dbReference type="InterPro" id="IPR000863">
    <property type="entry name" value="Sulfotransferase_dom"/>
</dbReference>
<dbReference type="PRINTS" id="PR00759">
    <property type="entry name" value="BASICPTASE"/>
</dbReference>
<comment type="similarity">
    <text evidence="5">Belongs to the sulfotransferase 1 family.</text>
</comment>
<gene>
    <name evidence="8" type="ORF">OKIOD_LOCUS9546</name>
</gene>
<dbReference type="SMART" id="SM00131">
    <property type="entry name" value="KU"/>
    <property type="match status" value="1"/>
</dbReference>
<dbReference type="EC" id="2.8.2.-" evidence="5"/>
<dbReference type="InterPro" id="IPR051589">
    <property type="entry name" value="Sialate-O-sulfotransferase"/>
</dbReference>
<dbReference type="EMBL" id="OU015566">
    <property type="protein sequence ID" value="CAG5103456.1"/>
    <property type="molecule type" value="Genomic_DNA"/>
</dbReference>
<dbReference type="InterPro" id="IPR027417">
    <property type="entry name" value="P-loop_NTPase"/>
</dbReference>
<evidence type="ECO:0000259" key="7">
    <source>
        <dbReference type="PROSITE" id="PS50279"/>
    </source>
</evidence>
<accession>A0ABN7SV48</accession>
<dbReference type="Proteomes" id="UP001158576">
    <property type="component" value="Chromosome 1"/>
</dbReference>
<evidence type="ECO:0000256" key="1">
    <source>
        <dbReference type="ARBA" id="ARBA00010236"/>
    </source>
</evidence>
<comment type="similarity">
    <text evidence="1">Belongs to the WSCD family.</text>
</comment>
<dbReference type="InterPro" id="IPR020901">
    <property type="entry name" value="Prtase_inh_Kunz-CS"/>
</dbReference>
<name>A0ABN7SV48_OIKDI</name>
<evidence type="ECO:0000256" key="5">
    <source>
        <dbReference type="RuleBase" id="RU361155"/>
    </source>
</evidence>
<keyword evidence="3" id="KW-0547">Nucleotide-binding</keyword>
<keyword evidence="9" id="KW-1185">Reference proteome</keyword>
<dbReference type="Gene3D" id="3.40.50.11350">
    <property type="match status" value="1"/>
</dbReference>
<dbReference type="SUPFAM" id="SSF57362">
    <property type="entry name" value="BPTI-like"/>
    <property type="match status" value="1"/>
</dbReference>
<evidence type="ECO:0000256" key="6">
    <source>
        <dbReference type="SAM" id="SignalP"/>
    </source>
</evidence>
<keyword evidence="4" id="KW-0067">ATP-binding</keyword>
<feature type="signal peptide" evidence="6">
    <location>
        <begin position="1"/>
        <end position="16"/>
    </location>
</feature>
<keyword evidence="6" id="KW-0732">Signal</keyword>
<dbReference type="SUPFAM" id="SSF55003">
    <property type="entry name" value="PAP/Archaeal CCA-adding enzyme, C-terminal domain"/>
    <property type="match status" value="1"/>
</dbReference>
<keyword evidence="2 5" id="KW-0808">Transferase</keyword>
<dbReference type="CDD" id="cd11296">
    <property type="entry name" value="O-FucT_like"/>
    <property type="match status" value="1"/>
</dbReference>
<reference evidence="8 9" key="1">
    <citation type="submission" date="2021-04" db="EMBL/GenBank/DDBJ databases">
        <authorList>
            <person name="Bliznina A."/>
        </authorList>
    </citation>
    <scope>NUCLEOTIDE SEQUENCE [LARGE SCALE GENOMIC DNA]</scope>
</reference>
<evidence type="ECO:0000313" key="8">
    <source>
        <dbReference type="EMBL" id="CAG5103456.1"/>
    </source>
</evidence>
<dbReference type="CDD" id="cd00109">
    <property type="entry name" value="Kunitz-type"/>
    <property type="match status" value="1"/>
</dbReference>
<dbReference type="PANTHER" id="PTHR45964">
    <property type="entry name" value="WSCD FAMILY MEMBER CG9164"/>
    <property type="match status" value="1"/>
</dbReference>
<dbReference type="Gene3D" id="4.10.410.10">
    <property type="entry name" value="Pancreatic trypsin inhibitor Kunitz domain"/>
    <property type="match status" value="1"/>
</dbReference>
<dbReference type="PROSITE" id="PS00280">
    <property type="entry name" value="BPTI_KUNITZ_1"/>
    <property type="match status" value="1"/>
</dbReference>
<evidence type="ECO:0000256" key="3">
    <source>
        <dbReference type="ARBA" id="ARBA00022741"/>
    </source>
</evidence>
<dbReference type="InterPro" id="IPR036880">
    <property type="entry name" value="Kunitz_BPTI_sf"/>
</dbReference>
<organism evidence="8 9">
    <name type="scientific">Oikopleura dioica</name>
    <name type="common">Tunicate</name>
    <dbReference type="NCBI Taxonomy" id="34765"/>
    <lineage>
        <taxon>Eukaryota</taxon>
        <taxon>Metazoa</taxon>
        <taxon>Chordata</taxon>
        <taxon>Tunicata</taxon>
        <taxon>Appendicularia</taxon>
        <taxon>Copelata</taxon>
        <taxon>Oikopleuridae</taxon>
        <taxon>Oikopleura</taxon>
    </lineage>
</organism>
<dbReference type="SUPFAM" id="SSF52540">
    <property type="entry name" value="P-loop containing nucleoside triphosphate hydrolases"/>
    <property type="match status" value="1"/>
</dbReference>
<feature type="chain" id="PRO_5046769307" description="Sulfotransferase" evidence="6">
    <location>
        <begin position="17"/>
        <end position="549"/>
    </location>
</feature>
<dbReference type="PROSITE" id="PS50279">
    <property type="entry name" value="BPTI_KUNITZ_2"/>
    <property type="match status" value="1"/>
</dbReference>
<dbReference type="InterPro" id="IPR002223">
    <property type="entry name" value="Kunitz_BPTI"/>
</dbReference>
<feature type="domain" description="BPTI/Kunitz inhibitor" evidence="7">
    <location>
        <begin position="19"/>
        <end position="69"/>
    </location>
</feature>
<evidence type="ECO:0000256" key="4">
    <source>
        <dbReference type="ARBA" id="ARBA00022840"/>
    </source>
</evidence>
<evidence type="ECO:0000256" key="2">
    <source>
        <dbReference type="ARBA" id="ARBA00022679"/>
    </source>
</evidence>
<protein>
    <recommendedName>
        <fullName evidence="5">Sulfotransferase</fullName>
        <ecNumber evidence="5">2.8.2.-</ecNumber>
    </recommendedName>
</protein>
<dbReference type="Pfam" id="PF00014">
    <property type="entry name" value="Kunitz_BPTI"/>
    <property type="match status" value="1"/>
</dbReference>
<proteinExistence type="inferred from homology"/>
<evidence type="ECO:0000313" key="9">
    <source>
        <dbReference type="Proteomes" id="UP001158576"/>
    </source>
</evidence>
<sequence>MKLMSAFSLGFCFASASICDLPIDIGPCRAAMPVFYYNGNSNECEQFFYGGCQGNENRFLTKEECENACNERNIKQTYKYFGLDFATYNKTKKVDLHVPKNEFQDEIFKQFSRYDQISCVMLKEPFRIVNWNELAKNRLRASKLYDFEFIDIILEVIRSTRRSRKIQEISKDFLLSKNITNFAALHWRYDMDDFVKINSRKEKKDSLLEKIQAIRNDPSFLVKWVVDKMKKKGQKSIILFSPPSDYDFLQKISDGLLQYYPEAQVIQEQEISAFSRPRLSKDYFDTQLSLVSQELAFRSDFFFYSNPSSWSANVVLERLADGKFGEEMILDFEMPQEDSCELGIRMGKKNEFVVFPLLSFPGSGNTWTRMLLEKATGIFTGSIYNDTSLYEDGFLGEYENPLDGTTLFQKAHSIDKASISSAKGYLILIRNPFDAVVAEFKRRKGHGHTSTVSESIFKEEEWVKEGTKFLRWWHSHMLKILAKKEETNLPMHIFYYEDLKIDAIQEMKKILDFIEQQKYFIVRDRKKRLKCLEKVRTEDSVNLFISFRI</sequence>
<dbReference type="Pfam" id="PF00685">
    <property type="entry name" value="Sulfotransfer_1"/>
    <property type="match status" value="1"/>
</dbReference>
<dbReference type="Gene3D" id="3.40.50.300">
    <property type="entry name" value="P-loop containing nucleotide triphosphate hydrolases"/>
    <property type="match status" value="1"/>
</dbReference>
<dbReference type="InterPro" id="IPR011068">
    <property type="entry name" value="NuclTrfase_I-like_C"/>
</dbReference>
<dbReference type="PANTHER" id="PTHR45964:SF9">
    <property type="entry name" value="SULFOTRANSFERASE"/>
    <property type="match status" value="1"/>
</dbReference>